<keyword evidence="3 8" id="KW-0813">Transport</keyword>
<dbReference type="SUPFAM" id="SSF161098">
    <property type="entry name" value="MetI-like"/>
    <property type="match status" value="1"/>
</dbReference>
<dbReference type="GO" id="GO:0055085">
    <property type="term" value="P:transmembrane transport"/>
    <property type="evidence" value="ECO:0007669"/>
    <property type="project" value="InterPro"/>
</dbReference>
<dbReference type="AlphaFoldDB" id="A0A921SR35"/>
<feature type="domain" description="ABC transmembrane type-1" evidence="9">
    <location>
        <begin position="61"/>
        <end position="275"/>
    </location>
</feature>
<dbReference type="EMBL" id="DYUC01000004">
    <property type="protein sequence ID" value="HJG85460.1"/>
    <property type="molecule type" value="Genomic_DNA"/>
</dbReference>
<feature type="transmembrane region" description="Helical" evidence="8">
    <location>
        <begin position="211"/>
        <end position="234"/>
    </location>
</feature>
<dbReference type="Gene3D" id="1.10.3720.10">
    <property type="entry name" value="MetI-like"/>
    <property type="match status" value="1"/>
</dbReference>
<reference evidence="10" key="1">
    <citation type="journal article" date="2021" name="PeerJ">
        <title>Extensive microbial diversity within the chicken gut microbiome revealed by metagenomics and culture.</title>
        <authorList>
            <person name="Gilroy R."/>
            <person name="Ravi A."/>
            <person name="Getino M."/>
            <person name="Pursley I."/>
            <person name="Horton D.L."/>
            <person name="Alikhan N.F."/>
            <person name="Baker D."/>
            <person name="Gharbi K."/>
            <person name="Hall N."/>
            <person name="Watson M."/>
            <person name="Adriaenssens E.M."/>
            <person name="Foster-Nyarko E."/>
            <person name="Jarju S."/>
            <person name="Secka A."/>
            <person name="Antonio M."/>
            <person name="Oren A."/>
            <person name="Chaudhuri R.R."/>
            <person name="La Ragione R."/>
            <person name="Hildebrand F."/>
            <person name="Pallen M.J."/>
        </authorList>
    </citation>
    <scope>NUCLEOTIDE SEQUENCE</scope>
    <source>
        <strain evidence="10">CHK179-5677</strain>
    </source>
</reference>
<dbReference type="Pfam" id="PF00528">
    <property type="entry name" value="BPD_transp_1"/>
    <property type="match status" value="1"/>
</dbReference>
<accession>A0A921SR35</accession>
<comment type="caution">
    <text evidence="10">The sequence shown here is derived from an EMBL/GenBank/DDBJ whole genome shotgun (WGS) entry which is preliminary data.</text>
</comment>
<reference evidence="10" key="2">
    <citation type="submission" date="2021-09" db="EMBL/GenBank/DDBJ databases">
        <authorList>
            <person name="Gilroy R."/>
        </authorList>
    </citation>
    <scope>NUCLEOTIDE SEQUENCE</scope>
    <source>
        <strain evidence="10">CHK179-5677</strain>
    </source>
</reference>
<dbReference type="PANTHER" id="PTHR43848">
    <property type="entry name" value="PUTRESCINE TRANSPORT SYSTEM PERMEASE PROTEIN POTI"/>
    <property type="match status" value="1"/>
</dbReference>
<evidence type="ECO:0000256" key="7">
    <source>
        <dbReference type="ARBA" id="ARBA00023136"/>
    </source>
</evidence>
<evidence type="ECO:0000256" key="8">
    <source>
        <dbReference type="RuleBase" id="RU363032"/>
    </source>
</evidence>
<evidence type="ECO:0000256" key="1">
    <source>
        <dbReference type="ARBA" id="ARBA00004651"/>
    </source>
</evidence>
<dbReference type="InterPro" id="IPR051789">
    <property type="entry name" value="Bact_Polyamine_Transport"/>
</dbReference>
<feature type="transmembrane region" description="Helical" evidence="8">
    <location>
        <begin position="153"/>
        <end position="175"/>
    </location>
</feature>
<feature type="transmembrane region" description="Helical" evidence="8">
    <location>
        <begin position="12"/>
        <end position="31"/>
    </location>
</feature>
<comment type="similarity">
    <text evidence="2">Belongs to the binding-protein-dependent transport system permease family. CysTW subfamily.</text>
</comment>
<feature type="transmembrane region" description="Helical" evidence="8">
    <location>
        <begin position="110"/>
        <end position="133"/>
    </location>
</feature>
<feature type="transmembrane region" description="Helical" evidence="8">
    <location>
        <begin position="65"/>
        <end position="89"/>
    </location>
</feature>
<dbReference type="PANTHER" id="PTHR43848:SF2">
    <property type="entry name" value="PUTRESCINE TRANSPORT SYSTEM PERMEASE PROTEIN POTI"/>
    <property type="match status" value="1"/>
</dbReference>
<gene>
    <name evidence="10" type="ORF">K8V01_00295</name>
</gene>
<evidence type="ECO:0000256" key="3">
    <source>
        <dbReference type="ARBA" id="ARBA00022448"/>
    </source>
</evidence>
<evidence type="ECO:0000313" key="10">
    <source>
        <dbReference type="EMBL" id="HJG85460.1"/>
    </source>
</evidence>
<sequence length="318" mass="34965">MKRNGPLSRLFILLVFLFLYAPIFVLIVFSFNDSKSNAVWGGFTLDWYVQLFQNDTVLSALRTTLLVSLLATLIATVAGTAAAIGFYNMKRRPRGIFLGINNIPLTNADIITGVSMMLLFVFAGQALASLSGWLNSLDWVIDANLWFDLGFNLGFGTLLIAHITFDIPYVILAVMPKLRQLDPNIAEAAQDLGATGLYAFRKVVLPEIMPGVVNGALIAFTMSIDDFVISYFTAGSQESTLSMVVYSMVRRRVSPEINALSTLMFVAVLALLVIINLRQARQDARDSGRRKAPGRAPIAPEHIMDITAENVGREPGER</sequence>
<organism evidence="10 11">
    <name type="scientific">Pseudoflavonifractor capillosus</name>
    <dbReference type="NCBI Taxonomy" id="106588"/>
    <lineage>
        <taxon>Bacteria</taxon>
        <taxon>Bacillati</taxon>
        <taxon>Bacillota</taxon>
        <taxon>Clostridia</taxon>
        <taxon>Eubacteriales</taxon>
        <taxon>Oscillospiraceae</taxon>
        <taxon>Pseudoflavonifractor</taxon>
    </lineage>
</organism>
<keyword evidence="4" id="KW-1003">Cell membrane</keyword>
<comment type="subcellular location">
    <subcellularLocation>
        <location evidence="1 8">Cell membrane</location>
        <topology evidence="1 8">Multi-pass membrane protein</topology>
    </subcellularLocation>
</comment>
<dbReference type="PROSITE" id="PS50928">
    <property type="entry name" value="ABC_TM1"/>
    <property type="match status" value="1"/>
</dbReference>
<keyword evidence="7 8" id="KW-0472">Membrane</keyword>
<keyword evidence="6 8" id="KW-1133">Transmembrane helix</keyword>
<dbReference type="Proteomes" id="UP000760668">
    <property type="component" value="Unassembled WGS sequence"/>
</dbReference>
<evidence type="ECO:0000256" key="6">
    <source>
        <dbReference type="ARBA" id="ARBA00022989"/>
    </source>
</evidence>
<dbReference type="InterPro" id="IPR000515">
    <property type="entry name" value="MetI-like"/>
</dbReference>
<dbReference type="InterPro" id="IPR035906">
    <property type="entry name" value="MetI-like_sf"/>
</dbReference>
<dbReference type="RefSeq" id="WP_295369626.1">
    <property type="nucleotide sequence ID" value="NZ_DYUC01000004.1"/>
</dbReference>
<evidence type="ECO:0000313" key="11">
    <source>
        <dbReference type="Proteomes" id="UP000760668"/>
    </source>
</evidence>
<dbReference type="GO" id="GO:0005886">
    <property type="term" value="C:plasma membrane"/>
    <property type="evidence" value="ECO:0007669"/>
    <property type="project" value="UniProtKB-SubCell"/>
</dbReference>
<evidence type="ECO:0000256" key="4">
    <source>
        <dbReference type="ARBA" id="ARBA00022475"/>
    </source>
</evidence>
<feature type="transmembrane region" description="Helical" evidence="8">
    <location>
        <begin position="257"/>
        <end position="277"/>
    </location>
</feature>
<evidence type="ECO:0000256" key="5">
    <source>
        <dbReference type="ARBA" id="ARBA00022692"/>
    </source>
</evidence>
<protein>
    <submittedName>
        <fullName evidence="10">ABC transporter permease</fullName>
    </submittedName>
</protein>
<proteinExistence type="inferred from homology"/>
<evidence type="ECO:0000256" key="2">
    <source>
        <dbReference type="ARBA" id="ARBA00007069"/>
    </source>
</evidence>
<name>A0A921SR35_9FIRM</name>
<keyword evidence="5 8" id="KW-0812">Transmembrane</keyword>
<dbReference type="CDD" id="cd06261">
    <property type="entry name" value="TM_PBP2"/>
    <property type="match status" value="1"/>
</dbReference>
<evidence type="ECO:0000259" key="9">
    <source>
        <dbReference type="PROSITE" id="PS50928"/>
    </source>
</evidence>